<dbReference type="AlphaFoldDB" id="X7ZME4"/>
<name>X7ZME4_MYCKA</name>
<accession>X7ZME4</accession>
<feature type="compositionally biased region" description="Basic residues" evidence="1">
    <location>
        <begin position="100"/>
        <end position="135"/>
    </location>
</feature>
<proteinExistence type="predicted"/>
<comment type="caution">
    <text evidence="2">The sequence shown here is derived from an EMBL/GenBank/DDBJ whole genome shotgun (WGS) entry which is preliminary data.</text>
</comment>
<gene>
    <name evidence="2" type="ORF">I545_2012</name>
</gene>
<dbReference type="PATRIC" id="fig|1299326.3.peg.1935"/>
<evidence type="ECO:0000313" key="2">
    <source>
        <dbReference type="EMBL" id="EUA20221.1"/>
    </source>
</evidence>
<dbReference type="Proteomes" id="UP000020561">
    <property type="component" value="Unassembled WGS sequence"/>
</dbReference>
<feature type="compositionally biased region" description="Pro residues" evidence="1">
    <location>
        <begin position="81"/>
        <end position="96"/>
    </location>
</feature>
<organism evidence="2 3">
    <name type="scientific">Mycobacterium kansasii 662</name>
    <dbReference type="NCBI Taxonomy" id="1299326"/>
    <lineage>
        <taxon>Bacteria</taxon>
        <taxon>Bacillati</taxon>
        <taxon>Actinomycetota</taxon>
        <taxon>Actinomycetes</taxon>
        <taxon>Mycobacteriales</taxon>
        <taxon>Mycobacteriaceae</taxon>
        <taxon>Mycobacterium</taxon>
    </lineage>
</organism>
<reference evidence="2 3" key="1">
    <citation type="submission" date="2013-12" db="EMBL/GenBank/DDBJ databases">
        <authorList>
            <person name="Brown-Elliot B."/>
            <person name="Wallace R."/>
            <person name="Lenaerts A."/>
            <person name="Ordway D."/>
            <person name="DeGroote M.A."/>
            <person name="Parker T."/>
            <person name="Sizemore C."/>
            <person name="Tallon L.J."/>
            <person name="Sadzewicz L.K."/>
            <person name="Sengamalay N."/>
            <person name="Fraser C.M."/>
            <person name="Hine E."/>
            <person name="Shefchek K.A."/>
            <person name="Das S.P."/>
            <person name="Tettelin H."/>
        </authorList>
    </citation>
    <scope>NUCLEOTIDE SEQUENCE [LARGE SCALE GENOMIC DNA]</scope>
    <source>
        <strain evidence="2 3">662</strain>
    </source>
</reference>
<feature type="region of interest" description="Disordered" evidence="1">
    <location>
        <begin position="75"/>
        <end position="145"/>
    </location>
</feature>
<sequence>MNVNGLGAFDPMGHIPLIDFGPPQLPNTPPPLWPWLQQPAPQPQAPQPGCTLICITPQNPPEAVPPGGPPVPFGGIVIAPPAAPAAPPPPELPPPATLASRHRQPQPRHHRLPRHRPARRRRNRPGRRPHLRRLRPCPAGRCSLR</sequence>
<dbReference type="EMBL" id="JAOA01000002">
    <property type="protein sequence ID" value="EUA20221.1"/>
    <property type="molecule type" value="Genomic_DNA"/>
</dbReference>
<protein>
    <submittedName>
        <fullName evidence="2">Uncharacterized protein</fullName>
    </submittedName>
</protein>
<evidence type="ECO:0000256" key="1">
    <source>
        <dbReference type="SAM" id="MobiDB-lite"/>
    </source>
</evidence>
<evidence type="ECO:0000313" key="3">
    <source>
        <dbReference type="Proteomes" id="UP000020561"/>
    </source>
</evidence>